<evidence type="ECO:0000256" key="1">
    <source>
        <dbReference type="ARBA" id="ARBA00001974"/>
    </source>
</evidence>
<dbReference type="OrthoDB" id="10016597at2759"/>
<feature type="domain" description="Acyl-CoA dehydrogenase/oxidase C-terminal" evidence="5">
    <location>
        <begin position="260"/>
        <end position="405"/>
    </location>
</feature>
<dbReference type="InterPro" id="IPR037069">
    <property type="entry name" value="AcylCoA_DH/ox_N_sf"/>
</dbReference>
<keyword evidence="8" id="KW-1185">Reference proteome</keyword>
<dbReference type="Gene3D" id="1.10.540.10">
    <property type="entry name" value="Acyl-CoA dehydrogenase/oxidase, N-terminal domain"/>
    <property type="match status" value="1"/>
</dbReference>
<keyword evidence="4" id="KW-0274">FAD</keyword>
<feature type="domain" description="Acyl-CoA dehydrogenase/oxidase N-terminal" evidence="6">
    <location>
        <begin position="9"/>
        <end position="122"/>
    </location>
</feature>
<comment type="cofactor">
    <cofactor evidence="1">
        <name>FAD</name>
        <dbReference type="ChEBI" id="CHEBI:57692"/>
    </cofactor>
</comment>
<comment type="caution">
    <text evidence="7">The sequence shown here is derived from an EMBL/GenBank/DDBJ whole genome shotgun (WGS) entry which is preliminary data.</text>
</comment>
<dbReference type="SUPFAM" id="SSF56645">
    <property type="entry name" value="Acyl-CoA dehydrogenase NM domain-like"/>
    <property type="match status" value="1"/>
</dbReference>
<evidence type="ECO:0000256" key="3">
    <source>
        <dbReference type="ARBA" id="ARBA00022630"/>
    </source>
</evidence>
<dbReference type="PANTHER" id="PTHR43884">
    <property type="entry name" value="ACYL-COA DEHYDROGENASE"/>
    <property type="match status" value="1"/>
</dbReference>
<dbReference type="Gene3D" id="1.20.140.10">
    <property type="entry name" value="Butyryl-CoA Dehydrogenase, subunit A, domain 3"/>
    <property type="match status" value="1"/>
</dbReference>
<organism evidence="7 8">
    <name type="scientific">Amylocarpus encephaloides</name>
    <dbReference type="NCBI Taxonomy" id="45428"/>
    <lineage>
        <taxon>Eukaryota</taxon>
        <taxon>Fungi</taxon>
        <taxon>Dikarya</taxon>
        <taxon>Ascomycota</taxon>
        <taxon>Pezizomycotina</taxon>
        <taxon>Leotiomycetes</taxon>
        <taxon>Helotiales</taxon>
        <taxon>Helotiales incertae sedis</taxon>
        <taxon>Amylocarpus</taxon>
    </lineage>
</organism>
<dbReference type="GO" id="GO:0033539">
    <property type="term" value="P:fatty acid beta-oxidation using acyl-CoA dehydrogenase"/>
    <property type="evidence" value="ECO:0007669"/>
    <property type="project" value="TreeGrafter"/>
</dbReference>
<dbReference type="AlphaFoldDB" id="A0A9P7YCQ1"/>
<accession>A0A9P7YCQ1</accession>
<dbReference type="GO" id="GO:0046359">
    <property type="term" value="P:butyrate catabolic process"/>
    <property type="evidence" value="ECO:0007669"/>
    <property type="project" value="TreeGrafter"/>
</dbReference>
<dbReference type="EMBL" id="MU251600">
    <property type="protein sequence ID" value="KAG9231473.1"/>
    <property type="molecule type" value="Genomic_DNA"/>
</dbReference>
<dbReference type="Proteomes" id="UP000824998">
    <property type="component" value="Unassembled WGS sequence"/>
</dbReference>
<name>A0A9P7YCQ1_9HELO</name>
<evidence type="ECO:0000259" key="6">
    <source>
        <dbReference type="Pfam" id="PF02771"/>
    </source>
</evidence>
<protein>
    <submittedName>
        <fullName evidence="7">Acyl-CoA dehydrogenase/oxidase</fullName>
    </submittedName>
</protein>
<dbReference type="InterPro" id="IPR009075">
    <property type="entry name" value="AcylCo_DH/oxidase_C"/>
</dbReference>
<dbReference type="InterPro" id="IPR009100">
    <property type="entry name" value="AcylCoA_DH/oxidase_NM_dom_sf"/>
</dbReference>
<evidence type="ECO:0000313" key="7">
    <source>
        <dbReference type="EMBL" id="KAG9231473.1"/>
    </source>
</evidence>
<gene>
    <name evidence="7" type="ORF">BJ875DRAFT_469436</name>
</gene>
<dbReference type="GO" id="GO:0003995">
    <property type="term" value="F:acyl-CoA dehydrogenase activity"/>
    <property type="evidence" value="ECO:0007669"/>
    <property type="project" value="TreeGrafter"/>
</dbReference>
<keyword evidence="3" id="KW-0285">Flavoprotein</keyword>
<dbReference type="CDD" id="cd00567">
    <property type="entry name" value="ACAD"/>
    <property type="match status" value="1"/>
</dbReference>
<dbReference type="InterPro" id="IPR046373">
    <property type="entry name" value="Acyl-CoA_Oxase/DH_mid-dom_sf"/>
</dbReference>
<dbReference type="SUPFAM" id="SSF47203">
    <property type="entry name" value="Acyl-CoA dehydrogenase C-terminal domain-like"/>
    <property type="match status" value="1"/>
</dbReference>
<evidence type="ECO:0000259" key="5">
    <source>
        <dbReference type="Pfam" id="PF00441"/>
    </source>
</evidence>
<dbReference type="InterPro" id="IPR013786">
    <property type="entry name" value="AcylCoA_DH/ox_N"/>
</dbReference>
<dbReference type="Gene3D" id="2.40.110.10">
    <property type="entry name" value="Butyryl-CoA Dehydrogenase, subunit A, domain 2"/>
    <property type="match status" value="1"/>
</dbReference>
<evidence type="ECO:0000256" key="4">
    <source>
        <dbReference type="ARBA" id="ARBA00022827"/>
    </source>
</evidence>
<dbReference type="PANTHER" id="PTHR43884:SF12">
    <property type="entry name" value="ISOVALERYL-COA DEHYDROGENASE, MITOCHONDRIAL-RELATED"/>
    <property type="match status" value="1"/>
</dbReference>
<evidence type="ECO:0000256" key="2">
    <source>
        <dbReference type="ARBA" id="ARBA00009347"/>
    </source>
</evidence>
<sequence length="427" mass="45119">MPIDFHLSPTEEGIRKVAAGFAAGPLKDAKQNYVKFQDEKRFQSTRSLYGKAVAGGMIKGQIAASLGGSGGGLTEAALLVEEMYAVEPSASLTIFATGLGLTPLNLACTEENCEFLEPFLTGQGEPLASLVFSEPGGVANYLERGAPGLNTTATAEGDDWVLNGEKIWATNSAGWDFDGADLQSVVCRTATSSFDDPAAGIMILLVTKADIDRNDTGAFKTLRHVPTVGHSACSGPHIKYTNLRVPSKNVLCQPGAAVPVISASFDCTAVLVGAMSVGIMRASFDAALAFAKTDNRRGAVELLERQSVADLLGGIKMQTEACRALTWKAASCLEKGPGNYNARRELALAAKIYCSDACVKAVADAISVVGITAYDADQPFTELMNAAMVLPIFDGGNVGIRRRHMQELMLSKDYDAWASTYGPTLNV</sequence>
<reference evidence="7" key="1">
    <citation type="journal article" date="2021" name="IMA Fungus">
        <title>Genomic characterization of three marine fungi, including Emericellopsis atlantica sp. nov. with signatures of a generalist lifestyle and marine biomass degradation.</title>
        <authorList>
            <person name="Hagestad O.C."/>
            <person name="Hou L."/>
            <person name="Andersen J.H."/>
            <person name="Hansen E.H."/>
            <person name="Altermark B."/>
            <person name="Li C."/>
            <person name="Kuhnert E."/>
            <person name="Cox R.J."/>
            <person name="Crous P.W."/>
            <person name="Spatafora J.W."/>
            <person name="Lail K."/>
            <person name="Amirebrahimi M."/>
            <person name="Lipzen A."/>
            <person name="Pangilinan J."/>
            <person name="Andreopoulos W."/>
            <person name="Hayes R.D."/>
            <person name="Ng V."/>
            <person name="Grigoriev I.V."/>
            <person name="Jackson S.A."/>
            <person name="Sutton T.D.S."/>
            <person name="Dobson A.D.W."/>
            <person name="Rama T."/>
        </authorList>
    </citation>
    <scope>NUCLEOTIDE SEQUENCE</scope>
    <source>
        <strain evidence="7">TRa018bII</strain>
    </source>
</reference>
<evidence type="ECO:0000313" key="8">
    <source>
        <dbReference type="Proteomes" id="UP000824998"/>
    </source>
</evidence>
<proteinExistence type="inferred from homology"/>
<comment type="similarity">
    <text evidence="2">Belongs to the acyl-CoA dehydrogenase family.</text>
</comment>
<dbReference type="Pfam" id="PF00441">
    <property type="entry name" value="Acyl-CoA_dh_1"/>
    <property type="match status" value="1"/>
</dbReference>
<dbReference type="InterPro" id="IPR036250">
    <property type="entry name" value="AcylCo_DH-like_C"/>
</dbReference>
<dbReference type="GO" id="GO:0050660">
    <property type="term" value="F:flavin adenine dinucleotide binding"/>
    <property type="evidence" value="ECO:0007669"/>
    <property type="project" value="InterPro"/>
</dbReference>
<dbReference type="Pfam" id="PF02771">
    <property type="entry name" value="Acyl-CoA_dh_N"/>
    <property type="match status" value="1"/>
</dbReference>